<dbReference type="CDD" id="cd06257">
    <property type="entry name" value="DnaJ"/>
    <property type="match status" value="1"/>
</dbReference>
<gene>
    <name evidence="2" type="ORF">CDCA_CDCA11G3227</name>
</gene>
<organism evidence="2 3">
    <name type="scientific">Cyanidium caldarium</name>
    <name type="common">Red alga</name>
    <dbReference type="NCBI Taxonomy" id="2771"/>
    <lineage>
        <taxon>Eukaryota</taxon>
        <taxon>Rhodophyta</taxon>
        <taxon>Bangiophyceae</taxon>
        <taxon>Cyanidiales</taxon>
        <taxon>Cyanidiaceae</taxon>
        <taxon>Cyanidium</taxon>
    </lineage>
</organism>
<dbReference type="Pfam" id="PF00226">
    <property type="entry name" value="DnaJ"/>
    <property type="match status" value="1"/>
</dbReference>
<dbReference type="Proteomes" id="UP001301350">
    <property type="component" value="Unassembled WGS sequence"/>
</dbReference>
<evidence type="ECO:0000259" key="1">
    <source>
        <dbReference type="PROSITE" id="PS50076"/>
    </source>
</evidence>
<feature type="domain" description="J" evidence="1">
    <location>
        <begin position="169"/>
        <end position="240"/>
    </location>
</feature>
<dbReference type="PANTHER" id="PTHR45432:SF2">
    <property type="entry name" value="CHAPERONE PROTEIN DNAJ 11, CHLOROPLASTIC"/>
    <property type="match status" value="1"/>
</dbReference>
<dbReference type="PRINTS" id="PR00625">
    <property type="entry name" value="JDOMAIN"/>
</dbReference>
<accession>A0AAV9IY46</accession>
<dbReference type="EMBL" id="JANCYW010000011">
    <property type="protein sequence ID" value="KAK4537202.1"/>
    <property type="molecule type" value="Genomic_DNA"/>
</dbReference>
<name>A0AAV9IY46_CYACA</name>
<sequence>MAFLKCPWQGRRTIQRHRRNHSVWSVSADMREYEKFYESQVRQWEEHPCEPGYALGKRIGPEQVPLRTPAPRRIDHLANSVGVAVRYRRRPYYAQSNPWGDVGLAQYRNLRDVLRPGERPAWLEDKTGGWFDGKDEINERMWEKRSRRRWYEMDASGGLHPADLPTDVNLYDILRVSHRASTADIRSAFRRQAKLYHPDTAVHNAHGASDPECVLRFLTVQAAWEILSDPVLRARYDEQMGFRE</sequence>
<dbReference type="PANTHER" id="PTHR45432">
    <property type="entry name" value="CHAPERONE PROTEIN DNAJ 11, CHLOROPLASTIC-LIKE"/>
    <property type="match status" value="1"/>
</dbReference>
<evidence type="ECO:0000313" key="2">
    <source>
        <dbReference type="EMBL" id="KAK4537202.1"/>
    </source>
</evidence>
<comment type="caution">
    <text evidence="2">The sequence shown here is derived from an EMBL/GenBank/DDBJ whole genome shotgun (WGS) entry which is preliminary data.</text>
</comment>
<dbReference type="Gene3D" id="1.10.287.110">
    <property type="entry name" value="DnaJ domain"/>
    <property type="match status" value="1"/>
</dbReference>
<dbReference type="AlphaFoldDB" id="A0AAV9IY46"/>
<dbReference type="SUPFAM" id="SSF46565">
    <property type="entry name" value="Chaperone J-domain"/>
    <property type="match status" value="1"/>
</dbReference>
<dbReference type="SMART" id="SM00271">
    <property type="entry name" value="DnaJ"/>
    <property type="match status" value="1"/>
</dbReference>
<proteinExistence type="predicted"/>
<protein>
    <recommendedName>
        <fullName evidence="1">J domain-containing protein</fullName>
    </recommendedName>
</protein>
<dbReference type="InterPro" id="IPR036869">
    <property type="entry name" value="J_dom_sf"/>
</dbReference>
<reference evidence="2 3" key="1">
    <citation type="submission" date="2022-07" db="EMBL/GenBank/DDBJ databases">
        <title>Genome-wide signatures of adaptation to extreme environments.</title>
        <authorList>
            <person name="Cho C.H."/>
            <person name="Yoon H.S."/>
        </authorList>
    </citation>
    <scope>NUCLEOTIDE SEQUENCE [LARGE SCALE GENOMIC DNA]</scope>
    <source>
        <strain evidence="2 3">DBV 063 E5</strain>
    </source>
</reference>
<keyword evidence="3" id="KW-1185">Reference proteome</keyword>
<evidence type="ECO:0000313" key="3">
    <source>
        <dbReference type="Proteomes" id="UP001301350"/>
    </source>
</evidence>
<dbReference type="InterPro" id="IPR001623">
    <property type="entry name" value="DnaJ_domain"/>
</dbReference>
<dbReference type="PROSITE" id="PS50076">
    <property type="entry name" value="DNAJ_2"/>
    <property type="match status" value="1"/>
</dbReference>